<gene>
    <name evidence="4" type="ORF">GCM10022222_23920</name>
</gene>
<dbReference type="InterPro" id="IPR000387">
    <property type="entry name" value="Tyr_Pase_dom"/>
</dbReference>
<proteinExistence type="predicted"/>
<feature type="region of interest" description="Disordered" evidence="2">
    <location>
        <begin position="1"/>
        <end position="22"/>
    </location>
</feature>
<evidence type="ECO:0000313" key="4">
    <source>
        <dbReference type="EMBL" id="GAA3539591.1"/>
    </source>
</evidence>
<dbReference type="Proteomes" id="UP001500689">
    <property type="component" value="Unassembled WGS sequence"/>
</dbReference>
<dbReference type="InterPro" id="IPR029021">
    <property type="entry name" value="Prot-tyrosine_phosphatase-like"/>
</dbReference>
<dbReference type="SUPFAM" id="SSF52799">
    <property type="entry name" value="(Phosphotyrosine protein) phosphatases II"/>
    <property type="match status" value="1"/>
</dbReference>
<evidence type="ECO:0000256" key="1">
    <source>
        <dbReference type="ARBA" id="ARBA00022801"/>
    </source>
</evidence>
<evidence type="ECO:0000313" key="5">
    <source>
        <dbReference type="Proteomes" id="UP001500689"/>
    </source>
</evidence>
<keyword evidence="5" id="KW-1185">Reference proteome</keyword>
<organism evidence="4 5">
    <name type="scientific">Amycolatopsis ultiminotia</name>
    <dbReference type="NCBI Taxonomy" id="543629"/>
    <lineage>
        <taxon>Bacteria</taxon>
        <taxon>Bacillati</taxon>
        <taxon>Actinomycetota</taxon>
        <taxon>Actinomycetes</taxon>
        <taxon>Pseudonocardiales</taxon>
        <taxon>Pseudonocardiaceae</taxon>
        <taxon>Amycolatopsis</taxon>
    </lineage>
</organism>
<feature type="compositionally biased region" description="Basic and acidic residues" evidence="2">
    <location>
        <begin position="1"/>
        <end position="19"/>
    </location>
</feature>
<keyword evidence="1" id="KW-0378">Hydrolase</keyword>
<dbReference type="Gene3D" id="3.90.190.10">
    <property type="entry name" value="Protein tyrosine phosphatase superfamily"/>
    <property type="match status" value="1"/>
</dbReference>
<dbReference type="PROSITE" id="PS50056">
    <property type="entry name" value="TYR_PHOSPHATASE_2"/>
    <property type="match status" value="1"/>
</dbReference>
<name>A0ABP6VQ42_9PSEU</name>
<evidence type="ECO:0000259" key="3">
    <source>
        <dbReference type="PROSITE" id="PS50056"/>
    </source>
</evidence>
<evidence type="ECO:0000256" key="2">
    <source>
        <dbReference type="SAM" id="MobiDB-lite"/>
    </source>
</evidence>
<reference evidence="5" key="1">
    <citation type="journal article" date="2019" name="Int. J. Syst. Evol. Microbiol.">
        <title>The Global Catalogue of Microorganisms (GCM) 10K type strain sequencing project: providing services to taxonomists for standard genome sequencing and annotation.</title>
        <authorList>
            <consortium name="The Broad Institute Genomics Platform"/>
            <consortium name="The Broad Institute Genome Sequencing Center for Infectious Disease"/>
            <person name="Wu L."/>
            <person name="Ma J."/>
        </authorList>
    </citation>
    <scope>NUCLEOTIDE SEQUENCE [LARGE SCALE GENOMIC DNA]</scope>
    <source>
        <strain evidence="5">JCM 16898</strain>
    </source>
</reference>
<dbReference type="InterPro" id="IPR057023">
    <property type="entry name" value="PTP-SAK"/>
</dbReference>
<dbReference type="EMBL" id="BAAAZN010000004">
    <property type="protein sequence ID" value="GAA3539591.1"/>
    <property type="molecule type" value="Genomic_DNA"/>
</dbReference>
<sequence length="140" mass="15743">MPDGAEVRPRGLGRPKPDGPDPDFGLYLGSRRLRAKYDSTLDWDREWIRWPDFLLPLDWTAARRDIEALHARASAGEAVEVACHGGVGRTGTVLACLATLGGLGPEEAVVWVRENHHKHAVETPWQRRWVRWFADAGVRN</sequence>
<accession>A0ABP6VQ42</accession>
<protein>
    <submittedName>
        <fullName evidence="4">Protein-tyrosine phosphatase family protein</fullName>
    </submittedName>
</protein>
<feature type="domain" description="Tyrosine specific protein phosphatases" evidence="3">
    <location>
        <begin position="57"/>
        <end position="114"/>
    </location>
</feature>
<comment type="caution">
    <text evidence="4">The sequence shown here is derived from an EMBL/GenBank/DDBJ whole genome shotgun (WGS) entry which is preliminary data.</text>
</comment>
<dbReference type="Pfam" id="PF22784">
    <property type="entry name" value="PTP-SAK"/>
    <property type="match status" value="1"/>
</dbReference>